<evidence type="ECO:0000313" key="1">
    <source>
        <dbReference type="EMBL" id="MFB9348357.1"/>
    </source>
</evidence>
<dbReference type="EMBL" id="JBHMDI010000026">
    <property type="protein sequence ID" value="MFB9348357.1"/>
    <property type="molecule type" value="Genomic_DNA"/>
</dbReference>
<dbReference type="Proteomes" id="UP001589753">
    <property type="component" value="Unassembled WGS sequence"/>
</dbReference>
<name>A0ABV5L880_9ACTN</name>
<protein>
    <submittedName>
        <fullName evidence="1">Uncharacterized protein</fullName>
    </submittedName>
</protein>
<dbReference type="RefSeq" id="WP_053636281.1">
    <property type="nucleotide sequence ID" value="NZ_JBHMDI010000026.1"/>
</dbReference>
<comment type="caution">
    <text evidence="1">The sequence shown here is derived from an EMBL/GenBank/DDBJ whole genome shotgun (WGS) entry which is preliminary data.</text>
</comment>
<keyword evidence="2" id="KW-1185">Reference proteome</keyword>
<gene>
    <name evidence="1" type="ORF">ACFFUA_12940</name>
</gene>
<reference evidence="1 2" key="1">
    <citation type="submission" date="2024-09" db="EMBL/GenBank/DDBJ databases">
        <authorList>
            <person name="Sun Q."/>
            <person name="Mori K."/>
        </authorList>
    </citation>
    <scope>NUCLEOTIDE SEQUENCE [LARGE SCALE GENOMIC DNA]</scope>
    <source>
        <strain evidence="1 2">JCM 9767</strain>
    </source>
</reference>
<sequence>MTGTAAAASYNSARGSGCKVIDSMDAGEGDTFLTCNSSTGYDCVVTVGGAPGARIDRGGRAESTCTRINHTVHCG</sequence>
<organism evidence="1 2">
    <name type="scientific">Streptomyces heliomycini</name>
    <dbReference type="NCBI Taxonomy" id="284032"/>
    <lineage>
        <taxon>Bacteria</taxon>
        <taxon>Bacillati</taxon>
        <taxon>Actinomycetota</taxon>
        <taxon>Actinomycetes</taxon>
        <taxon>Kitasatosporales</taxon>
        <taxon>Streptomycetaceae</taxon>
        <taxon>Streptomyces</taxon>
    </lineage>
</organism>
<evidence type="ECO:0000313" key="2">
    <source>
        <dbReference type="Proteomes" id="UP001589753"/>
    </source>
</evidence>
<accession>A0ABV5L880</accession>
<proteinExistence type="predicted"/>